<proteinExistence type="predicted"/>
<dbReference type="SUPFAM" id="SSF103473">
    <property type="entry name" value="MFS general substrate transporter"/>
    <property type="match status" value="1"/>
</dbReference>
<feature type="transmembrane region" description="Helical" evidence="6">
    <location>
        <begin position="494"/>
        <end position="513"/>
    </location>
</feature>
<feature type="transmembrane region" description="Helical" evidence="6">
    <location>
        <begin position="165"/>
        <end position="183"/>
    </location>
</feature>
<feature type="transmembrane region" description="Helical" evidence="6">
    <location>
        <begin position="33"/>
        <end position="53"/>
    </location>
</feature>
<evidence type="ECO:0000256" key="5">
    <source>
        <dbReference type="ARBA" id="ARBA00023136"/>
    </source>
</evidence>
<evidence type="ECO:0000256" key="2">
    <source>
        <dbReference type="ARBA" id="ARBA00022448"/>
    </source>
</evidence>
<feature type="transmembrane region" description="Helical" evidence="6">
    <location>
        <begin position="296"/>
        <end position="316"/>
    </location>
</feature>
<dbReference type="AlphaFoldDB" id="A0AB39VVM7"/>
<evidence type="ECO:0000256" key="6">
    <source>
        <dbReference type="SAM" id="Phobius"/>
    </source>
</evidence>
<feature type="transmembrane region" description="Helical" evidence="6">
    <location>
        <begin position="361"/>
        <end position="380"/>
    </location>
</feature>
<feature type="transmembrane region" description="Helical" evidence="6">
    <location>
        <begin position="131"/>
        <end position="153"/>
    </location>
</feature>
<dbReference type="PANTHER" id="PTHR42718">
    <property type="entry name" value="MAJOR FACILITATOR SUPERFAMILY MULTIDRUG TRANSPORTER MFSC"/>
    <property type="match status" value="1"/>
</dbReference>
<dbReference type="GO" id="GO:0016020">
    <property type="term" value="C:membrane"/>
    <property type="evidence" value="ECO:0007669"/>
    <property type="project" value="UniProtKB-SubCell"/>
</dbReference>
<comment type="subcellular location">
    <subcellularLocation>
        <location evidence="1">Membrane</location>
        <topology evidence="1">Multi-pass membrane protein</topology>
    </subcellularLocation>
</comment>
<feature type="transmembrane region" description="Helical" evidence="6">
    <location>
        <begin position="195"/>
        <end position="215"/>
    </location>
</feature>
<dbReference type="RefSeq" id="WP_369790407.1">
    <property type="nucleotide sequence ID" value="NZ_CP165628.1"/>
</dbReference>
<evidence type="ECO:0000256" key="3">
    <source>
        <dbReference type="ARBA" id="ARBA00022692"/>
    </source>
</evidence>
<reference evidence="8" key="1">
    <citation type="submission" date="2024-07" db="EMBL/GenBank/DDBJ databases">
        <authorList>
            <person name="Biller S.J."/>
        </authorList>
    </citation>
    <scope>NUCLEOTIDE SEQUENCE</scope>
    <source>
        <strain evidence="8">WC2420</strain>
    </source>
</reference>
<evidence type="ECO:0000256" key="4">
    <source>
        <dbReference type="ARBA" id="ARBA00022989"/>
    </source>
</evidence>
<dbReference type="EMBL" id="CP165628">
    <property type="protein sequence ID" value="XDU74207.1"/>
    <property type="molecule type" value="Genomic_DNA"/>
</dbReference>
<feature type="transmembrane region" description="Helical" evidence="6">
    <location>
        <begin position="106"/>
        <end position="125"/>
    </location>
</feature>
<dbReference type="InterPro" id="IPR011701">
    <property type="entry name" value="MFS"/>
</dbReference>
<dbReference type="GO" id="GO:0022857">
    <property type="term" value="F:transmembrane transporter activity"/>
    <property type="evidence" value="ECO:0007669"/>
    <property type="project" value="InterPro"/>
</dbReference>
<evidence type="ECO:0000256" key="1">
    <source>
        <dbReference type="ARBA" id="ARBA00004141"/>
    </source>
</evidence>
<sequence>MVNVLIPPLNTTVVTVTSTTAPAPVAPATPAPFGIRIATGLVGVLLAVLVSGFNENVTKFAMPDIRGAMGFSYDQASWLLAIYSATSVSAMAFAPWCAGTFTLRRFALIAIGTFMVLGIFCPFAPNYTSMVILRIFQGFAGGALPPLLMSVALRFLPPGIKLYGLGGYALTATFGPSFGLPLAAWSVEYLGWKFAFWQIIPWSLAAMAFVAWGLPQDPMKLERLKQFNWRGLLLGMPALIMIVLGLEQGQRLNWFDDQLICFLIGGGVLLFVLFIINEWFQPLPFFKIQMLERRNLTFALIVLGGVLFVLLGVIIIPSNFLSEVQGYRPLQTAPVMLWVAVPQLIALPLVVALMNNRFVDCRVVLGTGLGLLGVACFIGSHLTQVWNRDDFFLMQMIQVIAQPMAVIPLLMFATGGLAPTDGPFASSWFNTVKGFAAVAAGSFLETVNVHRERFHSNVLVDQYGNNPMASNGVPMAEMAERLHKQAVVLTSSDLYLYMGGVALLMILLIPVMPTRIFPPRAVS</sequence>
<feature type="transmembrane region" description="Helical" evidence="6">
    <location>
        <begin position="258"/>
        <end position="276"/>
    </location>
</feature>
<dbReference type="InterPro" id="IPR020846">
    <property type="entry name" value="MFS_dom"/>
</dbReference>
<keyword evidence="4 6" id="KW-1133">Transmembrane helix</keyword>
<gene>
    <name evidence="8" type="ORF">AB3G37_09105</name>
</gene>
<keyword evidence="2" id="KW-0813">Transport</keyword>
<dbReference type="PROSITE" id="PS50850">
    <property type="entry name" value="MFS"/>
    <property type="match status" value="1"/>
</dbReference>
<dbReference type="PANTHER" id="PTHR42718:SF9">
    <property type="entry name" value="MAJOR FACILITATOR SUPERFAMILY MULTIDRUG TRANSPORTER MFSC"/>
    <property type="match status" value="1"/>
</dbReference>
<keyword evidence="3 6" id="KW-0812">Transmembrane</keyword>
<keyword evidence="5 6" id="KW-0472">Membrane</keyword>
<organism evidence="8">
    <name type="scientific">Rouxiella sp. WC2420</name>
    <dbReference type="NCBI Taxonomy" id="3234145"/>
    <lineage>
        <taxon>Bacteria</taxon>
        <taxon>Pseudomonadati</taxon>
        <taxon>Pseudomonadota</taxon>
        <taxon>Gammaproteobacteria</taxon>
        <taxon>Enterobacterales</taxon>
        <taxon>Yersiniaceae</taxon>
        <taxon>Rouxiella</taxon>
    </lineage>
</organism>
<feature type="transmembrane region" description="Helical" evidence="6">
    <location>
        <begin position="336"/>
        <end position="354"/>
    </location>
</feature>
<feature type="transmembrane region" description="Helical" evidence="6">
    <location>
        <begin position="392"/>
        <end position="413"/>
    </location>
</feature>
<dbReference type="InterPro" id="IPR036259">
    <property type="entry name" value="MFS_trans_sf"/>
</dbReference>
<accession>A0AB39VVM7</accession>
<feature type="transmembrane region" description="Helical" evidence="6">
    <location>
        <begin position="227"/>
        <end position="246"/>
    </location>
</feature>
<evidence type="ECO:0000259" key="7">
    <source>
        <dbReference type="PROSITE" id="PS50850"/>
    </source>
</evidence>
<evidence type="ECO:0000313" key="8">
    <source>
        <dbReference type="EMBL" id="XDU74207.1"/>
    </source>
</evidence>
<protein>
    <submittedName>
        <fullName evidence="8">MFS transporter</fullName>
    </submittedName>
</protein>
<dbReference type="Pfam" id="PF07690">
    <property type="entry name" value="MFS_1"/>
    <property type="match status" value="1"/>
</dbReference>
<feature type="transmembrane region" description="Helical" evidence="6">
    <location>
        <begin position="76"/>
        <end position="94"/>
    </location>
</feature>
<name>A0AB39VVM7_9GAMM</name>
<feature type="domain" description="Major facilitator superfamily (MFS) profile" evidence="7">
    <location>
        <begin position="40"/>
        <end position="523"/>
    </location>
</feature>
<dbReference type="Gene3D" id="1.20.1250.20">
    <property type="entry name" value="MFS general substrate transporter like domains"/>
    <property type="match status" value="1"/>
</dbReference>